<evidence type="ECO:0000313" key="2">
    <source>
        <dbReference type="Proteomes" id="UP000261032"/>
    </source>
</evidence>
<proteinExistence type="predicted"/>
<accession>A0A3E3E3U7</accession>
<protein>
    <submittedName>
        <fullName evidence="1">Uncharacterized protein</fullName>
    </submittedName>
</protein>
<reference evidence="1 2" key="1">
    <citation type="submission" date="2018-08" db="EMBL/GenBank/DDBJ databases">
        <title>A genome reference for cultivated species of the human gut microbiota.</title>
        <authorList>
            <person name="Zou Y."/>
            <person name="Xue W."/>
            <person name="Luo G."/>
        </authorList>
    </citation>
    <scope>NUCLEOTIDE SEQUENCE [LARGE SCALE GENOMIC DNA]</scope>
    <source>
        <strain evidence="1 2">OM06-4</strain>
    </source>
</reference>
<dbReference type="EMBL" id="QUSL01000083">
    <property type="protein sequence ID" value="RGD76123.1"/>
    <property type="molecule type" value="Genomic_DNA"/>
</dbReference>
<gene>
    <name evidence="1" type="ORF">DXB93_19150</name>
</gene>
<name>A0A3E3E3U7_9FIRM</name>
<comment type="caution">
    <text evidence="1">The sequence shown here is derived from an EMBL/GenBank/DDBJ whole genome shotgun (WGS) entry which is preliminary data.</text>
</comment>
<dbReference type="Proteomes" id="UP000261032">
    <property type="component" value="Unassembled WGS sequence"/>
</dbReference>
<organism evidence="1 2">
    <name type="scientific">Thomasclavelia ramosa</name>
    <dbReference type="NCBI Taxonomy" id="1547"/>
    <lineage>
        <taxon>Bacteria</taxon>
        <taxon>Bacillati</taxon>
        <taxon>Bacillota</taxon>
        <taxon>Erysipelotrichia</taxon>
        <taxon>Erysipelotrichales</taxon>
        <taxon>Coprobacillaceae</taxon>
        <taxon>Thomasclavelia</taxon>
    </lineage>
</organism>
<evidence type="ECO:0000313" key="1">
    <source>
        <dbReference type="EMBL" id="RGD76123.1"/>
    </source>
</evidence>
<dbReference type="AlphaFoldDB" id="A0A3E3E3U7"/>
<dbReference type="RefSeq" id="WP_117582744.1">
    <property type="nucleotide sequence ID" value="NZ_QUSL01000083.1"/>
</dbReference>
<sequence>MEKKILEGFIYSKVHSVPGFGKSENKEKFLMTMKMKSIYKLLKYYLYFEKRHSASFLLDKENRKGEEEMKKENHEIIYVKLRNSKNTETCILECYGYEHAKKTIENQIEVIKDDWHVVIDSPIVEQIVSELYYESDQYKTGKAMDIFKNYCETKIKEFEPYLYTDEYGNSRKAEVLLEYSYFRGYKDGLIVDAPEIIDSQDGIAYTAKNSNMIPIDCSTKDTFNKMIIPLEAYLNELCSYLNLDKINEAYLNIDFSRYPTNNRNEYHFYLSDNKNVSIGLEIFLEYVKEIYDYLKRLAGFYYEAVLYKWEYEK</sequence>